<gene>
    <name evidence="2" type="ORF">EYF80_007094</name>
</gene>
<dbReference type="EMBL" id="SRLO01000038">
    <property type="protein sequence ID" value="TNN82576.1"/>
    <property type="molecule type" value="Genomic_DNA"/>
</dbReference>
<accession>A0A4Z2IXH0</accession>
<organism evidence="2 3">
    <name type="scientific">Liparis tanakae</name>
    <name type="common">Tanaka's snailfish</name>
    <dbReference type="NCBI Taxonomy" id="230148"/>
    <lineage>
        <taxon>Eukaryota</taxon>
        <taxon>Metazoa</taxon>
        <taxon>Chordata</taxon>
        <taxon>Craniata</taxon>
        <taxon>Vertebrata</taxon>
        <taxon>Euteleostomi</taxon>
        <taxon>Actinopterygii</taxon>
        <taxon>Neopterygii</taxon>
        <taxon>Teleostei</taxon>
        <taxon>Neoteleostei</taxon>
        <taxon>Acanthomorphata</taxon>
        <taxon>Eupercaria</taxon>
        <taxon>Perciformes</taxon>
        <taxon>Cottioidei</taxon>
        <taxon>Cottales</taxon>
        <taxon>Liparidae</taxon>
        <taxon>Liparis</taxon>
    </lineage>
</organism>
<proteinExistence type="predicted"/>
<feature type="region of interest" description="Disordered" evidence="1">
    <location>
        <begin position="77"/>
        <end position="96"/>
    </location>
</feature>
<reference evidence="2 3" key="1">
    <citation type="submission" date="2019-03" db="EMBL/GenBank/DDBJ databases">
        <title>First draft genome of Liparis tanakae, snailfish: a comprehensive survey of snailfish specific genes.</title>
        <authorList>
            <person name="Kim W."/>
            <person name="Song I."/>
            <person name="Jeong J.-H."/>
            <person name="Kim D."/>
            <person name="Kim S."/>
            <person name="Ryu S."/>
            <person name="Song J.Y."/>
            <person name="Lee S.K."/>
        </authorList>
    </citation>
    <scope>NUCLEOTIDE SEQUENCE [LARGE SCALE GENOMIC DNA]</scope>
    <source>
        <tissue evidence="2">Muscle</tissue>
    </source>
</reference>
<sequence length="117" mass="12755">MSTLGWSVSEKDTEWKLASDVTCRGEKLTLRAATVRGWQPHPGVPSRTCLATLLRVLMTGMLGKPAFSLIGGLSEVRSSLSRPRPPIQRNAAPRARGCGRASWLEAWSPKPHHLGDV</sequence>
<keyword evidence="3" id="KW-1185">Reference proteome</keyword>
<evidence type="ECO:0000313" key="3">
    <source>
        <dbReference type="Proteomes" id="UP000314294"/>
    </source>
</evidence>
<evidence type="ECO:0000313" key="2">
    <source>
        <dbReference type="EMBL" id="TNN82576.1"/>
    </source>
</evidence>
<name>A0A4Z2IXH0_9TELE</name>
<comment type="caution">
    <text evidence="2">The sequence shown here is derived from an EMBL/GenBank/DDBJ whole genome shotgun (WGS) entry which is preliminary data.</text>
</comment>
<dbReference type="Proteomes" id="UP000314294">
    <property type="component" value="Unassembled WGS sequence"/>
</dbReference>
<protein>
    <submittedName>
        <fullName evidence="2">Uncharacterized protein</fullName>
    </submittedName>
</protein>
<dbReference type="AlphaFoldDB" id="A0A4Z2IXH0"/>
<evidence type="ECO:0000256" key="1">
    <source>
        <dbReference type="SAM" id="MobiDB-lite"/>
    </source>
</evidence>